<feature type="repeat" description="ANK" evidence="5">
    <location>
        <begin position="692"/>
        <end position="717"/>
    </location>
</feature>
<sequence>MEVDDKERERNGNDKTFINKLLGEMKNQFNKTEKKQDSILENSTPPNDEVINLNSSLPIENNIQSVEINTNSTTELEKVDSDKNDNFHDQESKTVVKQENLEVKPESEAKVSDTMDIEETCSSIKEEPENQEENDEKPRIVLTFRKPTTNDSFKSKNKDESVNSGRRTLRAKLQIVEDNVILKRSPRRRSRDCNESVLQSAIARKEKSYNEASKPQRLTRQLKATPKILENLANAALKLEKNRTDKKSVKSGEKHKIIDNDSDNDFGNLDETIQSESDVDNEKNHKRHKHKHHTKNSKHISKKIKHNQIETRDSDSDQSGVQDVKEVEKYNSTFSDNKNKCSKNRSSIEEKSCRRSHRLSSKMKDEMISLDDSGEILEPDTAEQDSFYPADPECSSVEAQLIASRLCLCSHKTQVYVSAANDDIVHCTAIDSIGDRLVGCNSVVDGDEIPMLRPSSRVPYIILCEVHLNRMLRHNCCPKCGLFCTQGRFAQCEAKHQYHRECQISVGDSECCPHCGLSTPEYDVFVTMHSSKKPIFLPTQKPQYPSAKMSFHPKKIKKEDTESQNRTSPIISPSSIYSNLVQTATNNEKYDIDTLFQAIKEGDHEKLALILGSNSVSLNTPLEDFDGGTVLHYAALNGMLSIIHMLVVAGAELDVLDKEQNTALVCAILAFKNNIVKYLIKAGASITLKGTDGMTALHIAAKSGNLAACELLLDASSGKKDYVDTADDGGWTPLVWACEHGHFEVVKYLLFKDADPLLRDVEQNVALHWAAFSGSADIAELLLNNKSDVNAINAHGDSPMHIGARQNMYSCILILLARGANVNVVNKAGETPLDCTKPNSDCYTAISLNVHLQALISPERKSHRTILTNDISRGREANPIQCINSIDDEQKPTDFVYISENCITSDLINIDRKISTMNSCLCEEKCTSFNCLCCNHSLRCWYDEEGKLLADFNYSDPPMIFECNQLCNCNAITCNNRIVQHGLTQRFQLFKTETKGWGIRTLRNIAKGTYVCEYIGEVIADTEADRREDDSYIFDLDNKDSESFCIDAKQYGNFTRFINHSCEPNLIPIRVFIEHHDLRFPRIAFFANRDITAEEELSFDYGERFWIVKYKSFTCDCGSLNCKYSEETIVTTVENYNKKLQEEIV</sequence>
<dbReference type="Proteomes" id="UP000801492">
    <property type="component" value="Unassembled WGS sequence"/>
</dbReference>
<evidence type="ECO:0000313" key="10">
    <source>
        <dbReference type="Proteomes" id="UP000801492"/>
    </source>
</evidence>
<feature type="repeat" description="ANK" evidence="5">
    <location>
        <begin position="795"/>
        <end position="827"/>
    </location>
</feature>
<dbReference type="InterPro" id="IPR047762">
    <property type="entry name" value="EHMT_CRR"/>
</dbReference>
<dbReference type="GO" id="GO:0046974">
    <property type="term" value="F:histone H3K9 methyltransferase activity"/>
    <property type="evidence" value="ECO:0007669"/>
    <property type="project" value="TreeGrafter"/>
</dbReference>
<keyword evidence="4" id="KW-0949">S-adenosyl-L-methionine</keyword>
<dbReference type="InterPro" id="IPR046341">
    <property type="entry name" value="SET_dom_sf"/>
</dbReference>
<feature type="compositionally biased region" description="Basic residues" evidence="6">
    <location>
        <begin position="284"/>
        <end position="306"/>
    </location>
</feature>
<dbReference type="PANTHER" id="PTHR46307:SF4">
    <property type="entry name" value="G9A, ISOFORM B"/>
    <property type="match status" value="1"/>
</dbReference>
<dbReference type="Pfam" id="PF12796">
    <property type="entry name" value="Ank_2"/>
    <property type="match status" value="2"/>
</dbReference>
<keyword evidence="2" id="KW-0158">Chromosome</keyword>
<feature type="compositionally biased region" description="Basic and acidic residues" evidence="6">
    <location>
        <begin position="78"/>
        <end position="113"/>
    </location>
</feature>
<comment type="subcellular location">
    <subcellularLocation>
        <location evidence="1">Chromosome</location>
    </subcellularLocation>
</comment>
<dbReference type="SMART" id="SM00317">
    <property type="entry name" value="SET"/>
    <property type="match status" value="1"/>
</dbReference>
<dbReference type="InterPro" id="IPR001214">
    <property type="entry name" value="SET_dom"/>
</dbReference>
<evidence type="ECO:0000256" key="4">
    <source>
        <dbReference type="ARBA" id="ARBA00022691"/>
    </source>
</evidence>
<evidence type="ECO:0000256" key="3">
    <source>
        <dbReference type="ARBA" id="ARBA00022603"/>
    </source>
</evidence>
<dbReference type="PROSITE" id="PS50867">
    <property type="entry name" value="PRE_SET"/>
    <property type="match status" value="1"/>
</dbReference>
<reference evidence="9" key="1">
    <citation type="submission" date="2019-08" db="EMBL/GenBank/DDBJ databases">
        <title>The genome of the North American firefly Photinus pyralis.</title>
        <authorList>
            <consortium name="Photinus pyralis genome working group"/>
            <person name="Fallon T.R."/>
            <person name="Sander Lower S.E."/>
            <person name="Weng J.-K."/>
        </authorList>
    </citation>
    <scope>NUCLEOTIDE SEQUENCE</scope>
    <source>
        <strain evidence="9">TRF0915ILg1</strain>
        <tissue evidence="9">Whole body</tissue>
    </source>
</reference>
<dbReference type="PROSITE" id="PS50280">
    <property type="entry name" value="SET"/>
    <property type="match status" value="1"/>
</dbReference>
<dbReference type="CDD" id="cd20905">
    <property type="entry name" value="EHMT_ZBD"/>
    <property type="match status" value="1"/>
</dbReference>
<evidence type="ECO:0000256" key="5">
    <source>
        <dbReference type="PROSITE-ProRule" id="PRU00023"/>
    </source>
</evidence>
<evidence type="ECO:0000259" key="8">
    <source>
        <dbReference type="PROSITE" id="PS50867"/>
    </source>
</evidence>
<dbReference type="Pfam" id="PF21533">
    <property type="entry name" value="EHMT1-2_CRR"/>
    <property type="match status" value="1"/>
</dbReference>
<comment type="caution">
    <text evidence="9">The sequence shown here is derived from an EMBL/GenBank/DDBJ whole genome shotgun (WGS) entry which is preliminary data.</text>
</comment>
<feature type="domain" description="SET" evidence="7">
    <location>
        <begin position="985"/>
        <end position="1102"/>
    </location>
</feature>
<feature type="repeat" description="ANK" evidence="5">
    <location>
        <begin position="626"/>
        <end position="658"/>
    </location>
</feature>
<evidence type="ECO:0008006" key="11">
    <source>
        <dbReference type="Google" id="ProtNLM"/>
    </source>
</evidence>
<dbReference type="InterPro" id="IPR002110">
    <property type="entry name" value="Ankyrin_rpt"/>
</dbReference>
<proteinExistence type="predicted"/>
<dbReference type="Gene3D" id="2.170.270.10">
    <property type="entry name" value="SET domain"/>
    <property type="match status" value="1"/>
</dbReference>
<dbReference type="GO" id="GO:0032259">
    <property type="term" value="P:methylation"/>
    <property type="evidence" value="ECO:0007669"/>
    <property type="project" value="UniProtKB-KW"/>
</dbReference>
<dbReference type="SMART" id="SM00468">
    <property type="entry name" value="PreSET"/>
    <property type="match status" value="1"/>
</dbReference>
<evidence type="ECO:0000256" key="2">
    <source>
        <dbReference type="ARBA" id="ARBA00022454"/>
    </source>
</evidence>
<dbReference type="SMART" id="SM00248">
    <property type="entry name" value="ANK"/>
    <property type="match status" value="7"/>
</dbReference>
<feature type="region of interest" description="Disordered" evidence="6">
    <location>
        <begin position="78"/>
        <end position="166"/>
    </location>
</feature>
<accession>A0A8K0DGC5</accession>
<evidence type="ECO:0000256" key="1">
    <source>
        <dbReference type="ARBA" id="ARBA00004286"/>
    </source>
</evidence>
<name>A0A8K0DGC5_IGNLU</name>
<feature type="region of interest" description="Disordered" evidence="6">
    <location>
        <begin position="206"/>
        <end position="225"/>
    </location>
</feature>
<evidence type="ECO:0000256" key="6">
    <source>
        <dbReference type="SAM" id="MobiDB-lite"/>
    </source>
</evidence>
<dbReference type="EMBL" id="VTPC01000571">
    <property type="protein sequence ID" value="KAF2905274.1"/>
    <property type="molecule type" value="Genomic_DNA"/>
</dbReference>
<dbReference type="GO" id="GO:0008270">
    <property type="term" value="F:zinc ion binding"/>
    <property type="evidence" value="ECO:0007669"/>
    <property type="project" value="InterPro"/>
</dbReference>
<feature type="compositionally biased region" description="Polar residues" evidence="6">
    <location>
        <begin position="210"/>
        <end position="219"/>
    </location>
</feature>
<dbReference type="OrthoDB" id="616263at2759"/>
<dbReference type="PRINTS" id="PR01415">
    <property type="entry name" value="ANKYRIN"/>
</dbReference>
<dbReference type="Pfam" id="PF00023">
    <property type="entry name" value="Ank"/>
    <property type="match status" value="1"/>
</dbReference>
<dbReference type="Pfam" id="PF05033">
    <property type="entry name" value="Pre-SET"/>
    <property type="match status" value="1"/>
</dbReference>
<feature type="repeat" description="ANK" evidence="5">
    <location>
        <begin position="729"/>
        <end position="761"/>
    </location>
</feature>
<evidence type="ECO:0000313" key="9">
    <source>
        <dbReference type="EMBL" id="KAF2905274.1"/>
    </source>
</evidence>
<keyword evidence="3" id="KW-0808">Transferase</keyword>
<dbReference type="SUPFAM" id="SSF48403">
    <property type="entry name" value="Ankyrin repeat"/>
    <property type="match status" value="1"/>
</dbReference>
<gene>
    <name evidence="9" type="ORF">ILUMI_00894</name>
</gene>
<dbReference type="CDD" id="cd10543">
    <property type="entry name" value="SET_EHMT"/>
    <property type="match status" value="1"/>
</dbReference>
<feature type="compositionally biased region" description="Basic and acidic residues" evidence="6">
    <location>
        <begin position="244"/>
        <end position="259"/>
    </location>
</feature>
<dbReference type="GO" id="GO:0000122">
    <property type="term" value="P:negative regulation of transcription by RNA polymerase II"/>
    <property type="evidence" value="ECO:0007669"/>
    <property type="project" value="TreeGrafter"/>
</dbReference>
<feature type="domain" description="Pre-SET" evidence="8">
    <location>
        <begin position="918"/>
        <end position="982"/>
    </location>
</feature>
<dbReference type="InterPro" id="IPR036770">
    <property type="entry name" value="Ankyrin_rpt-contain_sf"/>
</dbReference>
<dbReference type="Pfam" id="PF00856">
    <property type="entry name" value="SET"/>
    <property type="match status" value="1"/>
</dbReference>
<dbReference type="GO" id="GO:0002039">
    <property type="term" value="F:p53 binding"/>
    <property type="evidence" value="ECO:0007669"/>
    <property type="project" value="InterPro"/>
</dbReference>
<dbReference type="SUPFAM" id="SSF82199">
    <property type="entry name" value="SET domain"/>
    <property type="match status" value="1"/>
</dbReference>
<keyword evidence="5" id="KW-0040">ANK repeat</keyword>
<evidence type="ECO:0000259" key="7">
    <source>
        <dbReference type="PROSITE" id="PS50280"/>
    </source>
</evidence>
<organism evidence="9 10">
    <name type="scientific">Ignelater luminosus</name>
    <name type="common">Cucubano</name>
    <name type="synonym">Pyrophorus luminosus</name>
    <dbReference type="NCBI Taxonomy" id="2038154"/>
    <lineage>
        <taxon>Eukaryota</taxon>
        <taxon>Metazoa</taxon>
        <taxon>Ecdysozoa</taxon>
        <taxon>Arthropoda</taxon>
        <taxon>Hexapoda</taxon>
        <taxon>Insecta</taxon>
        <taxon>Pterygota</taxon>
        <taxon>Neoptera</taxon>
        <taxon>Endopterygota</taxon>
        <taxon>Coleoptera</taxon>
        <taxon>Polyphaga</taxon>
        <taxon>Elateriformia</taxon>
        <taxon>Elateroidea</taxon>
        <taxon>Elateridae</taxon>
        <taxon>Agrypninae</taxon>
        <taxon>Pyrophorini</taxon>
        <taxon>Ignelater</taxon>
    </lineage>
</organism>
<feature type="repeat" description="ANK" evidence="5">
    <location>
        <begin position="762"/>
        <end position="794"/>
    </location>
</feature>
<keyword evidence="3" id="KW-0489">Methyltransferase</keyword>
<keyword evidence="10" id="KW-1185">Reference proteome</keyword>
<dbReference type="PANTHER" id="PTHR46307">
    <property type="entry name" value="G9A, ISOFORM B"/>
    <property type="match status" value="1"/>
</dbReference>
<dbReference type="Gene3D" id="1.25.40.20">
    <property type="entry name" value="Ankyrin repeat-containing domain"/>
    <property type="match status" value="2"/>
</dbReference>
<dbReference type="InterPro" id="IPR007728">
    <property type="entry name" value="Pre-SET_dom"/>
</dbReference>
<protein>
    <recommendedName>
        <fullName evidence="11">Histone-lysine N-methyltransferase EHMT2</fullName>
    </recommendedName>
</protein>
<feature type="region of interest" description="Disordered" evidence="6">
    <location>
        <begin position="244"/>
        <end position="363"/>
    </location>
</feature>
<dbReference type="PROSITE" id="PS50088">
    <property type="entry name" value="ANK_REPEAT"/>
    <property type="match status" value="5"/>
</dbReference>
<dbReference type="AlphaFoldDB" id="A0A8K0DGC5"/>
<dbReference type="GO" id="GO:0000785">
    <property type="term" value="C:chromatin"/>
    <property type="evidence" value="ECO:0007669"/>
    <property type="project" value="TreeGrafter"/>
</dbReference>
<dbReference type="GO" id="GO:0005634">
    <property type="term" value="C:nucleus"/>
    <property type="evidence" value="ECO:0007669"/>
    <property type="project" value="InterPro"/>
</dbReference>
<dbReference type="InterPro" id="IPR043550">
    <property type="entry name" value="EHMT1/EHMT2"/>
</dbReference>
<dbReference type="PROSITE" id="PS50297">
    <property type="entry name" value="ANK_REP_REGION"/>
    <property type="match status" value="5"/>
</dbReference>